<name>A0A0D3JA22_EMIH1</name>
<dbReference type="GeneID" id="17265905"/>
<dbReference type="EnsemblProtists" id="EOD20357">
    <property type="protein sequence ID" value="EOD20357"/>
    <property type="gene ID" value="EMIHUDRAFT_469955"/>
</dbReference>
<feature type="region of interest" description="Disordered" evidence="1">
    <location>
        <begin position="389"/>
        <end position="433"/>
    </location>
</feature>
<reference evidence="3" key="1">
    <citation type="journal article" date="2013" name="Nature">
        <title>Pan genome of the phytoplankton Emiliania underpins its global distribution.</title>
        <authorList>
            <person name="Read B.A."/>
            <person name="Kegel J."/>
            <person name="Klute M.J."/>
            <person name="Kuo A."/>
            <person name="Lefebvre S.C."/>
            <person name="Maumus F."/>
            <person name="Mayer C."/>
            <person name="Miller J."/>
            <person name="Monier A."/>
            <person name="Salamov A."/>
            <person name="Young J."/>
            <person name="Aguilar M."/>
            <person name="Claverie J.M."/>
            <person name="Frickenhaus S."/>
            <person name="Gonzalez K."/>
            <person name="Herman E.K."/>
            <person name="Lin Y.C."/>
            <person name="Napier J."/>
            <person name="Ogata H."/>
            <person name="Sarno A.F."/>
            <person name="Shmutz J."/>
            <person name="Schroeder D."/>
            <person name="de Vargas C."/>
            <person name="Verret F."/>
            <person name="von Dassow P."/>
            <person name="Valentin K."/>
            <person name="Van de Peer Y."/>
            <person name="Wheeler G."/>
            <person name="Dacks J.B."/>
            <person name="Delwiche C.F."/>
            <person name="Dyhrman S.T."/>
            <person name="Glockner G."/>
            <person name="John U."/>
            <person name="Richards T."/>
            <person name="Worden A.Z."/>
            <person name="Zhang X."/>
            <person name="Grigoriev I.V."/>
            <person name="Allen A.E."/>
            <person name="Bidle K."/>
            <person name="Borodovsky M."/>
            <person name="Bowler C."/>
            <person name="Brownlee C."/>
            <person name="Cock J.M."/>
            <person name="Elias M."/>
            <person name="Gladyshev V.N."/>
            <person name="Groth M."/>
            <person name="Guda C."/>
            <person name="Hadaegh A."/>
            <person name="Iglesias-Rodriguez M.D."/>
            <person name="Jenkins J."/>
            <person name="Jones B.M."/>
            <person name="Lawson T."/>
            <person name="Leese F."/>
            <person name="Lindquist E."/>
            <person name="Lobanov A."/>
            <person name="Lomsadze A."/>
            <person name="Malik S.B."/>
            <person name="Marsh M.E."/>
            <person name="Mackinder L."/>
            <person name="Mock T."/>
            <person name="Mueller-Roeber B."/>
            <person name="Pagarete A."/>
            <person name="Parker M."/>
            <person name="Probert I."/>
            <person name="Quesneville H."/>
            <person name="Raines C."/>
            <person name="Rensing S.A."/>
            <person name="Riano-Pachon D.M."/>
            <person name="Richier S."/>
            <person name="Rokitta S."/>
            <person name="Shiraiwa Y."/>
            <person name="Soanes D.M."/>
            <person name="van der Giezen M."/>
            <person name="Wahlund T.M."/>
            <person name="Williams B."/>
            <person name="Wilson W."/>
            <person name="Wolfe G."/>
            <person name="Wurch L.L."/>
        </authorList>
    </citation>
    <scope>NUCLEOTIDE SEQUENCE</scope>
</reference>
<keyword evidence="3" id="KW-1185">Reference proteome</keyword>
<dbReference type="AlphaFoldDB" id="A0A0D3JA22"/>
<protein>
    <recommendedName>
        <fullName evidence="4">ShKT domain-containing protein</fullName>
    </recommendedName>
</protein>
<feature type="compositionally biased region" description="Basic and acidic residues" evidence="1">
    <location>
        <begin position="114"/>
        <end position="124"/>
    </location>
</feature>
<dbReference type="Proteomes" id="UP000013827">
    <property type="component" value="Unassembled WGS sequence"/>
</dbReference>
<dbReference type="KEGG" id="ehx:EMIHUDRAFT_469955"/>
<dbReference type="PaxDb" id="2903-EOD20357"/>
<feature type="compositionally biased region" description="Basic and acidic residues" evidence="1">
    <location>
        <begin position="389"/>
        <end position="402"/>
    </location>
</feature>
<dbReference type="HOGENOM" id="CLU_510418_0_0_1"/>
<sequence>MVDGNVAAAAAAKADAFLANYDCSKPVAWRADAARACARPLPYPKGNLQVWHLTRSGFAAGEDTAAILELANSPKKQAEGAVKAEPTVKVEPKVEASEAAPRKGKKRSAAASDDDAKPKLKRELAGLGPVEQFRPTHRGPTSPAVSTGVSEDDLSRCYLMAGCSRGIIGSVHKPGSQALLASVCCPAECNRCGGVNCWQQPGGIDCCARHLYDSGVRCSDSEMTSCILPKAPSEQEPPAVDRQRGCHDEWAVAFPREAGDWQARSCRYKVEWKQCGQFYSHCQCSCGYCQPLKGLPGEAAPPPPPLGGAPPDAAGPERPLWPAAVALSAALPGDLPAELVERLLAALLLGSSLAALMVAVSQAEREAEAALLELEIGPEDSVSVACMQRDGDGSARTPPERRLPHHPPPPAHAPASEGARRGAESEERQETPVVLEAADGTRHEMAADLDGAYTDLLGEVLPPRALRLHARLLNGGSVPLTTDAAGLELARGAASLVVRQEMATPSLPCTLADVGASGLSGWRDRPAEAPIEDL</sequence>
<dbReference type="RefSeq" id="XP_005772786.1">
    <property type="nucleotide sequence ID" value="XM_005772729.1"/>
</dbReference>
<evidence type="ECO:0000313" key="3">
    <source>
        <dbReference type="Proteomes" id="UP000013827"/>
    </source>
</evidence>
<proteinExistence type="predicted"/>
<feature type="region of interest" description="Disordered" evidence="1">
    <location>
        <begin position="77"/>
        <end position="148"/>
    </location>
</feature>
<organism evidence="2 3">
    <name type="scientific">Emiliania huxleyi (strain CCMP1516)</name>
    <dbReference type="NCBI Taxonomy" id="280463"/>
    <lineage>
        <taxon>Eukaryota</taxon>
        <taxon>Haptista</taxon>
        <taxon>Haptophyta</taxon>
        <taxon>Prymnesiophyceae</taxon>
        <taxon>Isochrysidales</taxon>
        <taxon>Noelaerhabdaceae</taxon>
        <taxon>Emiliania</taxon>
    </lineage>
</organism>
<accession>A0A0D3JA22</accession>
<feature type="compositionally biased region" description="Basic and acidic residues" evidence="1">
    <location>
        <begin position="418"/>
        <end position="430"/>
    </location>
</feature>
<evidence type="ECO:0000313" key="2">
    <source>
        <dbReference type="EnsemblProtists" id="EOD20357"/>
    </source>
</evidence>
<evidence type="ECO:0000256" key="1">
    <source>
        <dbReference type="SAM" id="MobiDB-lite"/>
    </source>
</evidence>
<evidence type="ECO:0008006" key="4">
    <source>
        <dbReference type="Google" id="ProtNLM"/>
    </source>
</evidence>
<reference evidence="2" key="2">
    <citation type="submission" date="2024-10" db="UniProtKB">
        <authorList>
            <consortium name="EnsemblProtists"/>
        </authorList>
    </citation>
    <scope>IDENTIFICATION</scope>
</reference>
<feature type="compositionally biased region" description="Basic and acidic residues" evidence="1">
    <location>
        <begin position="86"/>
        <end position="96"/>
    </location>
</feature>